<keyword evidence="3" id="KW-1185">Reference proteome</keyword>
<evidence type="ECO:0000313" key="3">
    <source>
        <dbReference type="Proteomes" id="UP001597188"/>
    </source>
</evidence>
<comment type="caution">
    <text evidence="2">The sequence shown here is derived from an EMBL/GenBank/DDBJ whole genome shotgun (WGS) entry which is preliminary data.</text>
</comment>
<dbReference type="RefSeq" id="WP_137633950.1">
    <property type="nucleotide sequence ID" value="NZ_BJDL01000005.1"/>
</dbReference>
<organism evidence="2 3">
    <name type="scientific">Lactiplantibacillus songbeiensis</name>
    <dbReference type="NCBI Taxonomy" id="2559920"/>
    <lineage>
        <taxon>Bacteria</taxon>
        <taxon>Bacillati</taxon>
        <taxon>Bacillota</taxon>
        <taxon>Bacilli</taxon>
        <taxon>Lactobacillales</taxon>
        <taxon>Lactobacillaceae</taxon>
        <taxon>Lactiplantibacillus</taxon>
    </lineage>
</organism>
<feature type="chain" id="PRO_5045143453" description="Extracellular protein" evidence="1">
    <location>
        <begin position="26"/>
        <end position="150"/>
    </location>
</feature>
<dbReference type="EMBL" id="JBHTOJ010000046">
    <property type="protein sequence ID" value="MFD1421780.1"/>
    <property type="molecule type" value="Genomic_DNA"/>
</dbReference>
<proteinExistence type="predicted"/>
<evidence type="ECO:0000313" key="2">
    <source>
        <dbReference type="EMBL" id="MFD1421780.1"/>
    </source>
</evidence>
<keyword evidence="1" id="KW-0732">Signal</keyword>
<reference evidence="3" key="1">
    <citation type="journal article" date="2019" name="Int. J. Syst. Evol. Microbiol.">
        <title>The Global Catalogue of Microorganisms (GCM) 10K type strain sequencing project: providing services to taxonomists for standard genome sequencing and annotation.</title>
        <authorList>
            <consortium name="The Broad Institute Genomics Platform"/>
            <consortium name="The Broad Institute Genome Sequencing Center for Infectious Disease"/>
            <person name="Wu L."/>
            <person name="Ma J."/>
        </authorList>
    </citation>
    <scope>NUCLEOTIDE SEQUENCE [LARGE SCALE GENOMIC DNA]</scope>
    <source>
        <strain evidence="3">CCM 8931</strain>
    </source>
</reference>
<gene>
    <name evidence="2" type="ORF">ACFQ5L_12610</name>
</gene>
<accession>A0ABW4C4T5</accession>
<evidence type="ECO:0000256" key="1">
    <source>
        <dbReference type="SAM" id="SignalP"/>
    </source>
</evidence>
<evidence type="ECO:0008006" key="4">
    <source>
        <dbReference type="Google" id="ProtNLM"/>
    </source>
</evidence>
<feature type="signal peptide" evidence="1">
    <location>
        <begin position="1"/>
        <end position="25"/>
    </location>
</feature>
<sequence>MFFKHVLPLLMLSVSGLLVSNGLQASAKKIKTKTPTPKFEQYYNIKYLQEATEIQYAIKHSTNTFPRGTKVSVSYDQPPYTAFIRAKKNSTVYVKQGKRTLYHKKLPSGVGFLKLKLFVFQKSIKVYATSANHRKSSVKSYKFKLYDMNK</sequence>
<name>A0ABW4C4T5_9LACO</name>
<dbReference type="Proteomes" id="UP001597188">
    <property type="component" value="Unassembled WGS sequence"/>
</dbReference>
<protein>
    <recommendedName>
        <fullName evidence="4">Extracellular protein</fullName>
    </recommendedName>
</protein>